<dbReference type="RefSeq" id="WP_285049487.1">
    <property type="nucleotide sequence ID" value="NZ_JAMGTK010000061.1"/>
</dbReference>
<accession>A0AAW6WF96</accession>
<evidence type="ECO:0000313" key="1">
    <source>
        <dbReference type="EMBL" id="MDK4513078.1"/>
    </source>
</evidence>
<gene>
    <name evidence="1" type="ORF">MWG07_12580</name>
</gene>
<evidence type="ECO:0000313" key="2">
    <source>
        <dbReference type="Proteomes" id="UP001173223"/>
    </source>
</evidence>
<dbReference type="AlphaFoldDB" id="A0AAW6WF96"/>
<proteinExistence type="predicted"/>
<feature type="non-terminal residue" evidence="1">
    <location>
        <position position="117"/>
    </location>
</feature>
<name>A0AAW6WF96_9FUSO</name>
<organism evidence="1 2">
    <name type="scientific">Fusobacterium necrophorum</name>
    <dbReference type="NCBI Taxonomy" id="859"/>
    <lineage>
        <taxon>Bacteria</taxon>
        <taxon>Fusobacteriati</taxon>
        <taxon>Fusobacteriota</taxon>
        <taxon>Fusobacteriia</taxon>
        <taxon>Fusobacteriales</taxon>
        <taxon>Fusobacteriaceae</taxon>
        <taxon>Fusobacterium</taxon>
    </lineage>
</organism>
<comment type="caution">
    <text evidence="1">The sequence shown here is derived from an EMBL/GenBank/DDBJ whole genome shotgun (WGS) entry which is preliminary data.</text>
</comment>
<keyword evidence="2" id="KW-1185">Reference proteome</keyword>
<reference evidence="1" key="2">
    <citation type="submission" date="2022-04" db="EMBL/GenBank/DDBJ databases">
        <authorList>
            <person name="Livingstone P.G."/>
        </authorList>
    </citation>
    <scope>NUCLEOTIDE SEQUENCE</scope>
    <source>
        <strain evidence="1">BRON_8</strain>
    </source>
</reference>
<dbReference type="Proteomes" id="UP001173223">
    <property type="component" value="Unassembled WGS sequence"/>
</dbReference>
<reference evidence="1" key="1">
    <citation type="journal article" date="2022" name="Gene">
        <title>A genome-led study on the pathogenesis of Fusobacterium necrophorum infections.</title>
        <authorList>
            <person name="Thapa G."/>
            <person name="Jayal A."/>
            <person name="Sikazwe E."/>
            <person name="Perry T."/>
            <person name="Mohammed Al Balushi A."/>
            <person name="Livingstone P."/>
        </authorList>
    </citation>
    <scope>NUCLEOTIDE SEQUENCE</scope>
    <source>
        <strain evidence="1">BRON_8</strain>
    </source>
</reference>
<dbReference type="EMBL" id="JAMGTK010000061">
    <property type="protein sequence ID" value="MDK4513078.1"/>
    <property type="molecule type" value="Genomic_DNA"/>
</dbReference>
<feature type="non-terminal residue" evidence="1">
    <location>
        <position position="1"/>
    </location>
</feature>
<sequence>GESELLRYLGFSKSELDAFTDSEMKQLDSVLHNVNHETLRRATGRNLTESSIEEWKKQVHEFVEQIKYLEKEKADLFKGSTLESFTGVEYKTEKELIKEYTEQFKQMGLVGEQYNET</sequence>
<protein>
    <submittedName>
        <fullName evidence="1">Uncharacterized protein</fullName>
    </submittedName>
</protein>